<accession>A0ABP7WEL6</accession>
<organism evidence="1 2">
    <name type="scientific">Actinomadura miaoliensis</name>
    <dbReference type="NCBI Taxonomy" id="430685"/>
    <lineage>
        <taxon>Bacteria</taxon>
        <taxon>Bacillati</taxon>
        <taxon>Actinomycetota</taxon>
        <taxon>Actinomycetes</taxon>
        <taxon>Streptosporangiales</taxon>
        <taxon>Thermomonosporaceae</taxon>
        <taxon>Actinomadura</taxon>
    </lineage>
</organism>
<evidence type="ECO:0000313" key="1">
    <source>
        <dbReference type="EMBL" id="GAA4086655.1"/>
    </source>
</evidence>
<dbReference type="NCBIfam" id="NF033530">
    <property type="entry name" value="lasso_PqqD_Strm"/>
    <property type="match status" value="1"/>
</dbReference>
<evidence type="ECO:0008006" key="3">
    <source>
        <dbReference type="Google" id="ProtNLM"/>
    </source>
</evidence>
<dbReference type="EMBL" id="BAAAZG010000040">
    <property type="protein sequence ID" value="GAA4086655.1"/>
    <property type="molecule type" value="Genomic_DNA"/>
</dbReference>
<dbReference type="Gene3D" id="1.10.10.1150">
    <property type="entry name" value="Coenzyme PQQ synthesis protein D (PqqD)"/>
    <property type="match status" value="1"/>
</dbReference>
<dbReference type="InterPro" id="IPR008792">
    <property type="entry name" value="PQQD"/>
</dbReference>
<dbReference type="Proteomes" id="UP001500683">
    <property type="component" value="Unassembled WGS sequence"/>
</dbReference>
<comment type="caution">
    <text evidence="1">The sequence shown here is derived from an EMBL/GenBank/DDBJ whole genome shotgun (WGS) entry which is preliminary data.</text>
</comment>
<sequence>MTISPHVTLTETEHGMVLLNERSGRYWTLNVTGATVVRLLLDGHTVDDALTTLRGRHPDAADRLEADVDAFVKALYEAEVLLP</sequence>
<gene>
    <name evidence="1" type="ORF">GCM10022214_53500</name>
</gene>
<dbReference type="RefSeq" id="WP_344952820.1">
    <property type="nucleotide sequence ID" value="NZ_BAAAZG010000040.1"/>
</dbReference>
<protein>
    <recommendedName>
        <fullName evidence="3">Lasso peptide biosynthesis PqqD family chaperone</fullName>
    </recommendedName>
</protein>
<dbReference type="InterPro" id="IPR041881">
    <property type="entry name" value="PqqD_sf"/>
</dbReference>
<name>A0ABP7WEL6_9ACTN</name>
<dbReference type="Pfam" id="PF05402">
    <property type="entry name" value="PqqD"/>
    <property type="match status" value="1"/>
</dbReference>
<reference evidence="2" key="1">
    <citation type="journal article" date="2019" name="Int. J. Syst. Evol. Microbiol.">
        <title>The Global Catalogue of Microorganisms (GCM) 10K type strain sequencing project: providing services to taxonomists for standard genome sequencing and annotation.</title>
        <authorList>
            <consortium name="The Broad Institute Genomics Platform"/>
            <consortium name="The Broad Institute Genome Sequencing Center for Infectious Disease"/>
            <person name="Wu L."/>
            <person name="Ma J."/>
        </authorList>
    </citation>
    <scope>NUCLEOTIDE SEQUENCE [LARGE SCALE GENOMIC DNA]</scope>
    <source>
        <strain evidence="2">JCM 16702</strain>
    </source>
</reference>
<evidence type="ECO:0000313" key="2">
    <source>
        <dbReference type="Proteomes" id="UP001500683"/>
    </source>
</evidence>
<keyword evidence="2" id="KW-1185">Reference proteome</keyword>
<proteinExistence type="predicted"/>